<accession>A0A8S5SNX1</accession>
<dbReference type="GO" id="GO:0006260">
    <property type="term" value="P:DNA replication"/>
    <property type="evidence" value="ECO:0007669"/>
    <property type="project" value="InterPro"/>
</dbReference>
<evidence type="ECO:0000256" key="2">
    <source>
        <dbReference type="PIRNR" id="PIRNR002070"/>
    </source>
</evidence>
<dbReference type="PANTHER" id="PTHR10302">
    <property type="entry name" value="SINGLE-STRANDED DNA-BINDING PROTEIN"/>
    <property type="match status" value="1"/>
</dbReference>
<dbReference type="InterPro" id="IPR011344">
    <property type="entry name" value="ssDNA-bd"/>
</dbReference>
<dbReference type="InterPro" id="IPR012340">
    <property type="entry name" value="NA-bd_OB-fold"/>
</dbReference>
<evidence type="ECO:0000313" key="3">
    <source>
        <dbReference type="EMBL" id="DAF52624.1"/>
    </source>
</evidence>
<dbReference type="PANTHER" id="PTHR10302:SF27">
    <property type="entry name" value="SINGLE-STRANDED DNA-BINDING PROTEIN"/>
    <property type="match status" value="1"/>
</dbReference>
<dbReference type="GO" id="GO:0003697">
    <property type="term" value="F:single-stranded DNA binding"/>
    <property type="evidence" value="ECO:0007669"/>
    <property type="project" value="InterPro"/>
</dbReference>
<dbReference type="GO" id="GO:0009295">
    <property type="term" value="C:nucleoid"/>
    <property type="evidence" value="ECO:0007669"/>
    <property type="project" value="TreeGrafter"/>
</dbReference>
<dbReference type="CDD" id="cd04496">
    <property type="entry name" value="SSB_OBF"/>
    <property type="match status" value="1"/>
</dbReference>
<protein>
    <recommendedName>
        <fullName evidence="2">Single-stranded DNA-binding protein</fullName>
    </recommendedName>
</protein>
<evidence type="ECO:0000256" key="1">
    <source>
        <dbReference type="ARBA" id="ARBA00023125"/>
    </source>
</evidence>
<dbReference type="PROSITE" id="PS50935">
    <property type="entry name" value="SSB"/>
    <property type="match status" value="1"/>
</dbReference>
<dbReference type="NCBIfam" id="TIGR00621">
    <property type="entry name" value="ssb"/>
    <property type="match status" value="1"/>
</dbReference>
<name>A0A8S5SNX1_9CAUD</name>
<dbReference type="SUPFAM" id="SSF50249">
    <property type="entry name" value="Nucleic acid-binding proteins"/>
    <property type="match status" value="1"/>
</dbReference>
<organism evidence="3">
    <name type="scientific">Siphoviridae sp. ctnR613</name>
    <dbReference type="NCBI Taxonomy" id="2827939"/>
    <lineage>
        <taxon>Viruses</taxon>
        <taxon>Duplodnaviria</taxon>
        <taxon>Heunggongvirae</taxon>
        <taxon>Uroviricota</taxon>
        <taxon>Caudoviricetes</taxon>
    </lineage>
</organism>
<dbReference type="InterPro" id="IPR000424">
    <property type="entry name" value="Primosome_PriB/ssb"/>
</dbReference>
<dbReference type="HAMAP" id="MF_00984">
    <property type="entry name" value="SSB"/>
    <property type="match status" value="1"/>
</dbReference>
<sequence>MNNVILTGRIAKDLELRYTQTGKAYCRLTLAVDRGMSKEKKQEAEAKGQPTADFISCVVWNKLAETINRFSGKGRKILVEGSIQTGSFTAEDGLKKYTTDILVNRAEILEFANNNTTEDTQPFGQFDLPYEEANNEDIPF</sequence>
<reference evidence="3" key="1">
    <citation type="journal article" date="2021" name="Proc. Natl. Acad. Sci. U.S.A.">
        <title>A Catalog of Tens of Thousands of Viruses from Human Metagenomes Reveals Hidden Associations with Chronic Diseases.</title>
        <authorList>
            <person name="Tisza M.J."/>
            <person name="Buck C.B."/>
        </authorList>
    </citation>
    <scope>NUCLEOTIDE SEQUENCE</scope>
    <source>
        <strain evidence="3">CtnR613</strain>
    </source>
</reference>
<dbReference type="PIRSF" id="PIRSF002070">
    <property type="entry name" value="SSB"/>
    <property type="match status" value="1"/>
</dbReference>
<dbReference type="Gene3D" id="2.40.50.140">
    <property type="entry name" value="Nucleic acid-binding proteins"/>
    <property type="match status" value="1"/>
</dbReference>
<proteinExistence type="inferred from homology"/>
<dbReference type="EMBL" id="BK032640">
    <property type="protein sequence ID" value="DAF52624.1"/>
    <property type="molecule type" value="Genomic_DNA"/>
</dbReference>
<dbReference type="Pfam" id="PF00436">
    <property type="entry name" value="SSB"/>
    <property type="match status" value="1"/>
</dbReference>
<keyword evidence="1 2" id="KW-0238">DNA-binding</keyword>